<dbReference type="PANTHER" id="PTHR43133">
    <property type="entry name" value="RNA POLYMERASE ECF-TYPE SIGMA FACTO"/>
    <property type="match status" value="1"/>
</dbReference>
<comment type="caution">
    <text evidence="7">The sequence shown here is derived from an EMBL/GenBank/DDBJ whole genome shotgun (WGS) entry which is preliminary data.</text>
</comment>
<feature type="domain" description="RNA polymerase sigma-70 region 2" evidence="5">
    <location>
        <begin position="30"/>
        <end position="96"/>
    </location>
</feature>
<proteinExistence type="inferred from homology"/>
<dbReference type="InterPro" id="IPR013249">
    <property type="entry name" value="RNA_pol_sigma70_r4_t2"/>
</dbReference>
<dbReference type="Gene3D" id="1.10.1740.10">
    <property type="match status" value="1"/>
</dbReference>
<evidence type="ECO:0000259" key="5">
    <source>
        <dbReference type="Pfam" id="PF04542"/>
    </source>
</evidence>
<feature type="domain" description="RNA polymerase sigma factor 70 region 4 type 2" evidence="6">
    <location>
        <begin position="129"/>
        <end position="178"/>
    </location>
</feature>
<keyword evidence="8" id="KW-1185">Reference proteome</keyword>
<evidence type="ECO:0000256" key="2">
    <source>
        <dbReference type="ARBA" id="ARBA00023015"/>
    </source>
</evidence>
<dbReference type="EMBL" id="JAUJEB010000011">
    <property type="protein sequence ID" value="MDN5216798.1"/>
    <property type="molecule type" value="Genomic_DNA"/>
</dbReference>
<dbReference type="InterPro" id="IPR007627">
    <property type="entry name" value="RNA_pol_sigma70_r2"/>
</dbReference>
<dbReference type="SUPFAM" id="SSF88659">
    <property type="entry name" value="Sigma3 and sigma4 domains of RNA polymerase sigma factors"/>
    <property type="match status" value="1"/>
</dbReference>
<evidence type="ECO:0000313" key="7">
    <source>
        <dbReference type="EMBL" id="MDN5216798.1"/>
    </source>
</evidence>
<dbReference type="SUPFAM" id="SSF88946">
    <property type="entry name" value="Sigma2 domain of RNA polymerase sigma factors"/>
    <property type="match status" value="1"/>
</dbReference>
<dbReference type="NCBIfam" id="TIGR02937">
    <property type="entry name" value="sigma70-ECF"/>
    <property type="match status" value="1"/>
</dbReference>
<evidence type="ECO:0000256" key="3">
    <source>
        <dbReference type="ARBA" id="ARBA00023082"/>
    </source>
</evidence>
<dbReference type="InterPro" id="IPR036388">
    <property type="entry name" value="WH-like_DNA-bd_sf"/>
</dbReference>
<dbReference type="PANTHER" id="PTHR43133:SF46">
    <property type="entry name" value="RNA POLYMERASE SIGMA-70 FACTOR ECF SUBFAMILY"/>
    <property type="match status" value="1"/>
</dbReference>
<evidence type="ECO:0000256" key="4">
    <source>
        <dbReference type="ARBA" id="ARBA00023163"/>
    </source>
</evidence>
<dbReference type="Proteomes" id="UP001172083">
    <property type="component" value="Unassembled WGS sequence"/>
</dbReference>
<evidence type="ECO:0000313" key="8">
    <source>
        <dbReference type="Proteomes" id="UP001172083"/>
    </source>
</evidence>
<sequence>MENLKDIEISVESEIIKKLNKGDVKAFNQLFLSYNKRIFYFSLGFIKSAEEAEETVNEVFLKVWENKEKINPDRSFESYLKVMARNMIYNKLRKKSHQKDYIRYVQNYIVVSHNYTEEKVNFSELKTAYLSIIENLSPRQKKIFKLSRERGLSHQEIAAQMDISVRLVKDQITKALKTIRDKVKSKGYSLYTLFLSVV</sequence>
<dbReference type="InterPro" id="IPR013325">
    <property type="entry name" value="RNA_pol_sigma_r2"/>
</dbReference>
<organism evidence="7 8">
    <name type="scientific">Agaribacillus aureus</name>
    <dbReference type="NCBI Taxonomy" id="3051825"/>
    <lineage>
        <taxon>Bacteria</taxon>
        <taxon>Pseudomonadati</taxon>
        <taxon>Bacteroidota</taxon>
        <taxon>Cytophagia</taxon>
        <taxon>Cytophagales</taxon>
        <taxon>Splendidivirgaceae</taxon>
        <taxon>Agaribacillus</taxon>
    </lineage>
</organism>
<dbReference type="NCBIfam" id="TIGR02985">
    <property type="entry name" value="Sig70_bacteroi1"/>
    <property type="match status" value="1"/>
</dbReference>
<evidence type="ECO:0000259" key="6">
    <source>
        <dbReference type="Pfam" id="PF08281"/>
    </source>
</evidence>
<dbReference type="InterPro" id="IPR013324">
    <property type="entry name" value="RNA_pol_sigma_r3/r4-like"/>
</dbReference>
<dbReference type="InterPro" id="IPR014327">
    <property type="entry name" value="RNA_pol_sigma70_bacteroid"/>
</dbReference>
<keyword evidence="2" id="KW-0805">Transcription regulation</keyword>
<keyword evidence="4" id="KW-0804">Transcription</keyword>
<reference evidence="7" key="1">
    <citation type="submission" date="2023-06" db="EMBL/GenBank/DDBJ databases">
        <title>Genomic of Agaribacillus aureum.</title>
        <authorList>
            <person name="Wang G."/>
        </authorList>
    </citation>
    <scope>NUCLEOTIDE SEQUENCE</scope>
    <source>
        <strain evidence="7">BMA12</strain>
    </source>
</reference>
<dbReference type="InterPro" id="IPR039425">
    <property type="entry name" value="RNA_pol_sigma-70-like"/>
</dbReference>
<dbReference type="InterPro" id="IPR014284">
    <property type="entry name" value="RNA_pol_sigma-70_dom"/>
</dbReference>
<evidence type="ECO:0000256" key="1">
    <source>
        <dbReference type="ARBA" id="ARBA00010641"/>
    </source>
</evidence>
<name>A0ABT8LKH4_9BACT</name>
<dbReference type="Pfam" id="PF04542">
    <property type="entry name" value="Sigma70_r2"/>
    <property type="match status" value="1"/>
</dbReference>
<dbReference type="Gene3D" id="1.10.10.10">
    <property type="entry name" value="Winged helix-like DNA-binding domain superfamily/Winged helix DNA-binding domain"/>
    <property type="match status" value="1"/>
</dbReference>
<protein>
    <submittedName>
        <fullName evidence="7">RNA polymerase sigma-70 factor</fullName>
    </submittedName>
</protein>
<accession>A0ABT8LKH4</accession>
<dbReference type="Pfam" id="PF08281">
    <property type="entry name" value="Sigma70_r4_2"/>
    <property type="match status" value="1"/>
</dbReference>
<keyword evidence="3" id="KW-0731">Sigma factor</keyword>
<comment type="similarity">
    <text evidence="1">Belongs to the sigma-70 factor family. ECF subfamily.</text>
</comment>
<gene>
    <name evidence="7" type="ORF">QQ020_32305</name>
</gene>
<dbReference type="CDD" id="cd06171">
    <property type="entry name" value="Sigma70_r4"/>
    <property type="match status" value="1"/>
</dbReference>
<dbReference type="RefSeq" id="WP_346762136.1">
    <property type="nucleotide sequence ID" value="NZ_JAUJEB010000011.1"/>
</dbReference>